<comment type="caution">
    <text evidence="1">The sequence shown here is derived from an EMBL/GenBank/DDBJ whole genome shotgun (WGS) entry which is preliminary data.</text>
</comment>
<evidence type="ECO:0000313" key="2">
    <source>
        <dbReference type="Proteomes" id="UP001164539"/>
    </source>
</evidence>
<sequence>MSPLKSESTSRVSHVVAMPYPGRGHINPMMNLCKSLVSTADHVFITFVVTEEWQGFIGSEPSPETIRLASLPNVIPSEQVRGADIDGFIEAVMTKLEAPFELLLDRLELPVTLIMADSLLFWAVGVGNRKNIPVASFWPMSAMTFSMHKHFNLLVQNGHYPVDSLEMGKERVDYIPGVSSTRLMDFPSSIINVRKPHLLQFFYNIMSWVSKSQYLLVASIYELEPRTIDALRVKLSSSVYTIGPAIPYFKFGNDYSLSLGHNEPNYIQWLNHQPESSVLYVSFGSFHSISGAQMDEIAAGLRDSGVRFLWVVRGEINKLKEACANGKGLLLPWCDQLRVLSHPCIGGFLTHCGWNSVQEGVFSGVPFLTFPVGMDQTTNSKLIEEDWKVGWRVRKEVRVENLVTRDEIMELVKKFMDLESNEVKEMRRRVKELQNICQHAILQDGSSQVNIESFIREVSQCSVY</sequence>
<organism evidence="1 2">
    <name type="scientific">Melia azedarach</name>
    <name type="common">Chinaberry tree</name>
    <dbReference type="NCBI Taxonomy" id="155640"/>
    <lineage>
        <taxon>Eukaryota</taxon>
        <taxon>Viridiplantae</taxon>
        <taxon>Streptophyta</taxon>
        <taxon>Embryophyta</taxon>
        <taxon>Tracheophyta</taxon>
        <taxon>Spermatophyta</taxon>
        <taxon>Magnoliopsida</taxon>
        <taxon>eudicotyledons</taxon>
        <taxon>Gunneridae</taxon>
        <taxon>Pentapetalae</taxon>
        <taxon>rosids</taxon>
        <taxon>malvids</taxon>
        <taxon>Sapindales</taxon>
        <taxon>Meliaceae</taxon>
        <taxon>Melia</taxon>
    </lineage>
</organism>
<dbReference type="EMBL" id="CM051395">
    <property type="protein sequence ID" value="KAJ4725499.1"/>
    <property type="molecule type" value="Genomic_DNA"/>
</dbReference>
<keyword evidence="2" id="KW-1185">Reference proteome</keyword>
<gene>
    <name evidence="1" type="ORF">OWV82_004362</name>
</gene>
<proteinExistence type="predicted"/>
<dbReference type="Proteomes" id="UP001164539">
    <property type="component" value="Chromosome 2"/>
</dbReference>
<accession>A0ACC1YQ54</accession>
<reference evidence="1 2" key="1">
    <citation type="journal article" date="2023" name="Science">
        <title>Complex scaffold remodeling in plant triterpene biosynthesis.</title>
        <authorList>
            <person name="De La Pena R."/>
            <person name="Hodgson H."/>
            <person name="Liu J.C."/>
            <person name="Stephenson M.J."/>
            <person name="Martin A.C."/>
            <person name="Owen C."/>
            <person name="Harkess A."/>
            <person name="Leebens-Mack J."/>
            <person name="Jimenez L.E."/>
            <person name="Osbourn A."/>
            <person name="Sattely E.S."/>
        </authorList>
    </citation>
    <scope>NUCLEOTIDE SEQUENCE [LARGE SCALE GENOMIC DNA]</scope>
    <source>
        <strain evidence="2">cv. JPN11</strain>
        <tissue evidence="1">Leaf</tissue>
    </source>
</reference>
<evidence type="ECO:0000313" key="1">
    <source>
        <dbReference type="EMBL" id="KAJ4725499.1"/>
    </source>
</evidence>
<protein>
    <submittedName>
        <fullName evidence="1">UDP-glycosyltransferase</fullName>
    </submittedName>
</protein>
<name>A0ACC1YQ54_MELAZ</name>